<accession>A0A086KUM8</accession>
<name>A0A086KUM8_TOXGO</name>
<feature type="transmembrane region" description="Helical" evidence="1">
    <location>
        <begin position="66"/>
        <end position="85"/>
    </location>
</feature>
<dbReference type="VEuPathDB" id="ToxoDB:TGDOM2_229680"/>
<feature type="transmembrane region" description="Helical" evidence="1">
    <location>
        <begin position="97"/>
        <end position="115"/>
    </location>
</feature>
<feature type="transmembrane region" description="Helical" evidence="1">
    <location>
        <begin position="12"/>
        <end position="34"/>
    </location>
</feature>
<protein>
    <submittedName>
        <fullName evidence="2">Putative transmembrane protein</fullName>
    </submittedName>
</protein>
<evidence type="ECO:0000313" key="3">
    <source>
        <dbReference type="Proteomes" id="UP000028837"/>
    </source>
</evidence>
<dbReference type="AlphaFoldDB" id="A0A086KUM8"/>
<feature type="transmembrane region" description="Helical" evidence="1">
    <location>
        <begin position="121"/>
        <end position="141"/>
    </location>
</feature>
<evidence type="ECO:0000313" key="2">
    <source>
        <dbReference type="EMBL" id="KFG48096.1"/>
    </source>
</evidence>
<organism evidence="2 3">
    <name type="scientific">Toxoplasma gondii GAB2-2007-GAL-DOM2</name>
    <dbReference type="NCBI Taxonomy" id="1130820"/>
    <lineage>
        <taxon>Eukaryota</taxon>
        <taxon>Sar</taxon>
        <taxon>Alveolata</taxon>
        <taxon>Apicomplexa</taxon>
        <taxon>Conoidasida</taxon>
        <taxon>Coccidia</taxon>
        <taxon>Eucoccidiorida</taxon>
        <taxon>Eimeriorina</taxon>
        <taxon>Sarcocystidae</taxon>
        <taxon>Toxoplasma</taxon>
    </lineage>
</organism>
<proteinExistence type="predicted"/>
<comment type="caution">
    <text evidence="2">The sequence shown here is derived from an EMBL/GenBank/DDBJ whole genome shotgun (WGS) entry which is preliminary data.</text>
</comment>
<sequence length="160" mass="17805">MDDDAASPVLAVITRWLGFVSGALTVMLWCLVLPTTNASITVPRHFLDDVNRETWRMQLFSFSPDVFIDMWTPFVMGLASVLCHFESFDLSLITGNFARFFLWNFVMALFGNLGYAGGMGVVVGSVTLLTTLFSLVCIFVCDESAKLGIRFGKRSESMTF</sequence>
<keyword evidence="1" id="KW-0472">Membrane</keyword>
<gene>
    <name evidence="2" type="ORF">TGDOM2_229680</name>
</gene>
<keyword evidence="1" id="KW-1133">Transmembrane helix</keyword>
<keyword evidence="1 2" id="KW-0812">Transmembrane</keyword>
<dbReference type="Proteomes" id="UP000028837">
    <property type="component" value="Unassembled WGS sequence"/>
</dbReference>
<evidence type="ECO:0000256" key="1">
    <source>
        <dbReference type="SAM" id="Phobius"/>
    </source>
</evidence>
<reference evidence="2 3" key="1">
    <citation type="submission" date="2014-02" db="EMBL/GenBank/DDBJ databases">
        <authorList>
            <person name="Sibley D."/>
            <person name="Venepally P."/>
            <person name="Karamycheva S."/>
            <person name="Hadjithomas M."/>
            <person name="Khan A."/>
            <person name="Brunk B."/>
            <person name="Roos D."/>
            <person name="Caler E."/>
            <person name="Lorenzi H."/>
        </authorList>
    </citation>
    <scope>NUCLEOTIDE SEQUENCE [LARGE SCALE GENOMIC DNA]</scope>
    <source>
        <strain evidence="2 3">GAB2-2007-GAL-DOM2</strain>
    </source>
</reference>
<dbReference type="OrthoDB" id="354226at2759"/>
<dbReference type="EMBL" id="AHZU02000133">
    <property type="protein sequence ID" value="KFG48096.1"/>
    <property type="molecule type" value="Genomic_DNA"/>
</dbReference>